<dbReference type="OrthoDB" id="10501020at2759"/>
<name>A0A016TTP6_9BILA</name>
<organism evidence="2 3">
    <name type="scientific">Ancylostoma ceylanicum</name>
    <dbReference type="NCBI Taxonomy" id="53326"/>
    <lineage>
        <taxon>Eukaryota</taxon>
        <taxon>Metazoa</taxon>
        <taxon>Ecdysozoa</taxon>
        <taxon>Nematoda</taxon>
        <taxon>Chromadorea</taxon>
        <taxon>Rhabditida</taxon>
        <taxon>Rhabditina</taxon>
        <taxon>Rhabditomorpha</taxon>
        <taxon>Strongyloidea</taxon>
        <taxon>Ancylostomatidae</taxon>
        <taxon>Ancylostomatinae</taxon>
        <taxon>Ancylostoma</taxon>
    </lineage>
</organism>
<proteinExistence type="predicted"/>
<keyword evidence="3" id="KW-1185">Reference proteome</keyword>
<keyword evidence="1" id="KW-0812">Transmembrane</keyword>
<accession>A0A016TTP6</accession>
<comment type="caution">
    <text evidence="2">The sequence shown here is derived from an EMBL/GenBank/DDBJ whole genome shotgun (WGS) entry which is preliminary data.</text>
</comment>
<keyword evidence="1" id="KW-0472">Membrane</keyword>
<evidence type="ECO:0000313" key="3">
    <source>
        <dbReference type="Proteomes" id="UP000024635"/>
    </source>
</evidence>
<sequence length="216" mass="25047">MKDRRFSSLLLVRWCYTNKSVVGGPTTFPQLTALLCFVIIFTVGLSRLVSLAEQGLGFLPKTREKQQHNVEDVNIPSRDTILTAKGVVTYMEIEQKVFLPYNYKIIESSFPIPKLDFVSKPSCRKIFEDWLNITSRPAPAEPPKEIKESDKDDFLLNGYSVLYERPIMAILRVVWSGFPLSPVLREALRDCHRRIRDERARFFDFVEQWVVVEAFL</sequence>
<protein>
    <submittedName>
        <fullName evidence="2">Uncharacterized protein</fullName>
    </submittedName>
</protein>
<dbReference type="AlphaFoldDB" id="A0A016TTP6"/>
<evidence type="ECO:0000313" key="2">
    <source>
        <dbReference type="EMBL" id="EYC06106.1"/>
    </source>
</evidence>
<feature type="transmembrane region" description="Helical" evidence="1">
    <location>
        <begin position="31"/>
        <end position="49"/>
    </location>
</feature>
<dbReference type="EMBL" id="JARK01001414">
    <property type="protein sequence ID" value="EYC06106.1"/>
    <property type="molecule type" value="Genomic_DNA"/>
</dbReference>
<gene>
    <name evidence="2" type="primary">Acey_s0078.g1193</name>
    <name evidence="2" type="ORF">Y032_0078g1193</name>
</gene>
<reference evidence="3" key="1">
    <citation type="journal article" date="2015" name="Nat. Genet.">
        <title>The genome and transcriptome of the zoonotic hookworm Ancylostoma ceylanicum identify infection-specific gene families.</title>
        <authorList>
            <person name="Schwarz E.M."/>
            <person name="Hu Y."/>
            <person name="Antoshechkin I."/>
            <person name="Miller M.M."/>
            <person name="Sternberg P.W."/>
            <person name="Aroian R.V."/>
        </authorList>
    </citation>
    <scope>NUCLEOTIDE SEQUENCE</scope>
    <source>
        <strain evidence="3">HY135</strain>
    </source>
</reference>
<dbReference type="Proteomes" id="UP000024635">
    <property type="component" value="Unassembled WGS sequence"/>
</dbReference>
<keyword evidence="1" id="KW-1133">Transmembrane helix</keyword>
<evidence type="ECO:0000256" key="1">
    <source>
        <dbReference type="SAM" id="Phobius"/>
    </source>
</evidence>